<evidence type="ECO:0000313" key="5">
    <source>
        <dbReference type="EMBL" id="MBM7659152.1"/>
    </source>
</evidence>
<dbReference type="SMART" id="SM00332">
    <property type="entry name" value="PP2Cc"/>
    <property type="match status" value="1"/>
</dbReference>
<feature type="transmembrane region" description="Helical" evidence="3">
    <location>
        <begin position="282"/>
        <end position="299"/>
    </location>
</feature>
<dbReference type="SUPFAM" id="SSF81606">
    <property type="entry name" value="PP2C-like"/>
    <property type="match status" value="1"/>
</dbReference>
<reference evidence="5 6" key="1">
    <citation type="submission" date="2021-01" db="EMBL/GenBank/DDBJ databases">
        <title>Genomic Encyclopedia of Type Strains, Phase IV (KMG-IV): sequencing the most valuable type-strain genomes for metagenomic binning, comparative biology and taxonomic classification.</title>
        <authorList>
            <person name="Goeker M."/>
        </authorList>
    </citation>
    <scope>NUCLEOTIDE SEQUENCE [LARGE SCALE GENOMIC DNA]</scope>
    <source>
        <strain evidence="5 6">DSM 100968</strain>
    </source>
</reference>
<feature type="transmembrane region" description="Helical" evidence="3">
    <location>
        <begin position="165"/>
        <end position="184"/>
    </location>
</feature>
<keyword evidence="3" id="KW-0812">Transmembrane</keyword>
<dbReference type="InterPro" id="IPR001932">
    <property type="entry name" value="PPM-type_phosphatase-like_dom"/>
</dbReference>
<evidence type="ECO:0000256" key="1">
    <source>
        <dbReference type="ARBA" id="ARBA00022801"/>
    </source>
</evidence>
<feature type="coiled-coil region" evidence="2">
    <location>
        <begin position="452"/>
        <end position="479"/>
    </location>
</feature>
<keyword evidence="3" id="KW-0472">Membrane</keyword>
<feature type="transmembrane region" description="Helical" evidence="3">
    <location>
        <begin position="196"/>
        <end position="216"/>
    </location>
</feature>
<dbReference type="InterPro" id="IPR045768">
    <property type="entry name" value="SpoIIE_N"/>
</dbReference>
<organism evidence="5 6">
    <name type="scientific">Sporolactobacillus spathodeae</name>
    <dbReference type="NCBI Taxonomy" id="1465502"/>
    <lineage>
        <taxon>Bacteria</taxon>
        <taxon>Bacillati</taxon>
        <taxon>Bacillota</taxon>
        <taxon>Bacilli</taxon>
        <taxon>Bacillales</taxon>
        <taxon>Sporolactobacillaceae</taxon>
        <taxon>Sporolactobacillus</taxon>
    </lineage>
</organism>
<feature type="transmembrane region" description="Helical" evidence="3">
    <location>
        <begin position="228"/>
        <end position="261"/>
    </location>
</feature>
<dbReference type="Pfam" id="PF19732">
    <property type="entry name" value="SpoIIE_N"/>
    <property type="match status" value="1"/>
</dbReference>
<feature type="transmembrane region" description="Helical" evidence="3">
    <location>
        <begin position="46"/>
        <end position="78"/>
    </location>
</feature>
<gene>
    <name evidence="5" type="ORF">JOC27_002657</name>
</gene>
<dbReference type="PROSITE" id="PS51746">
    <property type="entry name" value="PPM_2"/>
    <property type="match status" value="1"/>
</dbReference>
<dbReference type="RefSeq" id="WP_239530322.1">
    <property type="nucleotide sequence ID" value="NZ_CBCRXA010000019.1"/>
</dbReference>
<dbReference type="SMART" id="SM00331">
    <property type="entry name" value="PP2C_SIG"/>
    <property type="match status" value="1"/>
</dbReference>
<comment type="caution">
    <text evidence="5">The sequence shown here is derived from an EMBL/GenBank/DDBJ whole genome shotgun (WGS) entry which is preliminary data.</text>
</comment>
<protein>
    <submittedName>
        <fullName evidence="5">Stage II sporulation protein E</fullName>
        <ecNumber evidence="5">3.1.3.16</ecNumber>
    </submittedName>
</protein>
<evidence type="ECO:0000313" key="6">
    <source>
        <dbReference type="Proteomes" id="UP000823201"/>
    </source>
</evidence>
<name>A0ABS2QBG7_9BACL</name>
<dbReference type="PANTHER" id="PTHR43156">
    <property type="entry name" value="STAGE II SPORULATION PROTEIN E-RELATED"/>
    <property type="match status" value="1"/>
</dbReference>
<dbReference type="EC" id="3.1.3.16" evidence="5"/>
<proteinExistence type="predicted"/>
<keyword evidence="2" id="KW-0175">Coiled coil</keyword>
<dbReference type="PANTHER" id="PTHR43156:SF2">
    <property type="entry name" value="STAGE II SPORULATION PROTEIN E"/>
    <property type="match status" value="1"/>
</dbReference>
<dbReference type="InterPro" id="IPR014221">
    <property type="entry name" value="SpoII_E"/>
</dbReference>
<dbReference type="InterPro" id="IPR052016">
    <property type="entry name" value="Bact_Sigma-Reg"/>
</dbReference>
<dbReference type="Proteomes" id="UP000823201">
    <property type="component" value="Unassembled WGS sequence"/>
</dbReference>
<keyword evidence="1 5" id="KW-0378">Hydrolase</keyword>
<dbReference type="Pfam" id="PF07228">
    <property type="entry name" value="SpoIIE"/>
    <property type="match status" value="1"/>
</dbReference>
<dbReference type="Gene3D" id="3.60.40.10">
    <property type="entry name" value="PPM-type phosphatase domain"/>
    <property type="match status" value="1"/>
</dbReference>
<feature type="transmembrane region" description="Helical" evidence="3">
    <location>
        <begin position="84"/>
        <end position="112"/>
    </location>
</feature>
<dbReference type="EMBL" id="JAFBEV010000038">
    <property type="protein sequence ID" value="MBM7659152.1"/>
    <property type="molecule type" value="Genomic_DNA"/>
</dbReference>
<evidence type="ECO:0000256" key="3">
    <source>
        <dbReference type="SAM" id="Phobius"/>
    </source>
</evidence>
<evidence type="ECO:0000259" key="4">
    <source>
        <dbReference type="PROSITE" id="PS51746"/>
    </source>
</evidence>
<keyword evidence="6" id="KW-1185">Reference proteome</keyword>
<evidence type="ECO:0000256" key="2">
    <source>
        <dbReference type="SAM" id="Coils"/>
    </source>
</evidence>
<feature type="domain" description="PPM-type phosphatase" evidence="4">
    <location>
        <begin position="591"/>
        <end position="801"/>
    </location>
</feature>
<accession>A0ABS2QBG7</accession>
<dbReference type="NCBIfam" id="TIGR02865">
    <property type="entry name" value="spore_II_E"/>
    <property type="match status" value="1"/>
</dbReference>
<sequence length="824" mass="90249">MIQESVSFVEGQAGSFAPRHQAVGKSFRWQKALHKFVVRIAFRTDLFFLVAGFLLGRAVILNTLTPFTVPFFAMVFWLHRKKRWMASLFAVAGACTVNLEQGFFSLLALLFLAVTRQLFLKWAAQESKWLPAIVFITCAGVRLLCLAAFQLTLSGTDVLTAAAEASLAFLVTLIFMQSVPLLSAKTNHKLFKNEEIICFIILLSSIVAGTIGWHAMGLSVDHILARYVLLLFAYAGGAAIGSTVGVVVGLILGLASVSSLYQMSLLAFSGVLGGLLKEAGKLGVAAGLMIATLLIGLYGDGYTALGGQVLDSLAAVLLLIATPKTWIQSLASFIPGTGEYHKEQQQYIRKLRDVTVSRIEQFSGLFQTLAKSFNPPAESEGIEDDLFLSRVTAQSCQKCFKKQNCWVKNINQTQRLMLDLKSQYKQGDKYKDAKLRIAWQSHCAKPQQTLELIERERNIAEMQEKMNQKVKESRRLVADQLHGVSQVMGDFASEMKRERGLHDLQEEMILAKLNAVGLRVESVEIYNLEAGAIDIEIILPTDCYGASEKVIAPLLSDILGESIVVKKKETADTPGDPSRVVFVSARTYDIDTGVATAARGGGFISGDNYSLFDIGTGKYALAISDGMGNGERADAESRETLQLLSKVLKSGIPETLAIKSINSILSLRTTEEIFATLDLALIDLQSAESTFLKIGSNPSFIKRGNHVIMQDGGNLPIGMIEDFDVDVQSKQLKSGDLLIMMSDGLFDAPKGVENKEAWVKRKILELETDDPQEIADLLLEEVIRMAGGSIEDDMTVIVAKVHHHLPEWSSISSGFSARKMSKAQ</sequence>
<dbReference type="GO" id="GO:0004722">
    <property type="term" value="F:protein serine/threonine phosphatase activity"/>
    <property type="evidence" value="ECO:0007669"/>
    <property type="project" value="UniProtKB-EC"/>
</dbReference>
<feature type="transmembrane region" description="Helical" evidence="3">
    <location>
        <begin position="132"/>
        <end position="153"/>
    </location>
</feature>
<dbReference type="InterPro" id="IPR036457">
    <property type="entry name" value="PPM-type-like_dom_sf"/>
</dbReference>
<keyword evidence="3" id="KW-1133">Transmembrane helix</keyword>